<feature type="domain" description="BON" evidence="2">
    <location>
        <begin position="128"/>
        <end position="195"/>
    </location>
</feature>
<dbReference type="EMBL" id="FOMQ01000006">
    <property type="protein sequence ID" value="SFD79315.1"/>
    <property type="molecule type" value="Genomic_DNA"/>
</dbReference>
<organism evidence="3 4">
    <name type="scientific">Paracidovorax konjaci</name>
    <dbReference type="NCBI Taxonomy" id="32040"/>
    <lineage>
        <taxon>Bacteria</taxon>
        <taxon>Pseudomonadati</taxon>
        <taxon>Pseudomonadota</taxon>
        <taxon>Betaproteobacteria</taxon>
        <taxon>Burkholderiales</taxon>
        <taxon>Comamonadaceae</taxon>
        <taxon>Paracidovorax</taxon>
    </lineage>
</organism>
<dbReference type="PANTHER" id="PTHR34606">
    <property type="entry name" value="BON DOMAIN-CONTAINING PROTEIN"/>
    <property type="match status" value="1"/>
</dbReference>
<dbReference type="Gene3D" id="3.30.1340.30">
    <property type="match status" value="1"/>
</dbReference>
<keyword evidence="4" id="KW-1185">Reference proteome</keyword>
<dbReference type="STRING" id="32040.SAMN04489710_106125"/>
<dbReference type="PANTHER" id="PTHR34606:SF15">
    <property type="entry name" value="BON DOMAIN-CONTAINING PROTEIN"/>
    <property type="match status" value="1"/>
</dbReference>
<evidence type="ECO:0000256" key="1">
    <source>
        <dbReference type="SAM" id="MobiDB-lite"/>
    </source>
</evidence>
<dbReference type="InterPro" id="IPR007055">
    <property type="entry name" value="BON_dom"/>
</dbReference>
<reference evidence="4" key="1">
    <citation type="submission" date="2016-10" db="EMBL/GenBank/DDBJ databases">
        <authorList>
            <person name="Varghese N."/>
            <person name="Submissions S."/>
        </authorList>
    </citation>
    <scope>NUCLEOTIDE SEQUENCE [LARGE SCALE GENOMIC DNA]</scope>
    <source>
        <strain evidence="4">DSM 7481</strain>
    </source>
</reference>
<evidence type="ECO:0000313" key="4">
    <source>
        <dbReference type="Proteomes" id="UP000199517"/>
    </source>
</evidence>
<protein>
    <submittedName>
        <fullName evidence="3">Osmotically-inducible protein OsmY, contains BON domain</fullName>
    </submittedName>
</protein>
<dbReference type="SMART" id="SM00749">
    <property type="entry name" value="BON"/>
    <property type="match status" value="2"/>
</dbReference>
<dbReference type="OrthoDB" id="5294487at2"/>
<dbReference type="Pfam" id="PF04972">
    <property type="entry name" value="BON"/>
    <property type="match status" value="2"/>
</dbReference>
<feature type="domain" description="BON" evidence="2">
    <location>
        <begin position="47"/>
        <end position="119"/>
    </location>
</feature>
<sequence>MTLQKMTRTGGALLAAVALGTMLSACAPLVLGGAAMGTLMAADRRTTGTQVEDEGIELRAGNRLRDSFGDRVHVNITSYNRQVLLTGEVPSQQDKERVEQAVLAVENVRSVVNDLAVMSATTFTQRSNDTLITGKVRASLVDAKDLFATAFKVVTERNTVYLLGRVTQREADRATDIARGVNDVRKVVRVFEIISQEELERGFARQPSRPAPVTSDPATTQPR</sequence>
<evidence type="ECO:0000259" key="2">
    <source>
        <dbReference type="PROSITE" id="PS50914"/>
    </source>
</evidence>
<accession>A0A1I1V915</accession>
<dbReference type="PROSITE" id="PS51257">
    <property type="entry name" value="PROKAR_LIPOPROTEIN"/>
    <property type="match status" value="1"/>
</dbReference>
<dbReference type="InterPro" id="IPR051686">
    <property type="entry name" value="Lipoprotein_DolP"/>
</dbReference>
<gene>
    <name evidence="3" type="ORF">SAMN04489710_106125</name>
</gene>
<feature type="region of interest" description="Disordered" evidence="1">
    <location>
        <begin position="201"/>
        <end position="223"/>
    </location>
</feature>
<evidence type="ECO:0000313" key="3">
    <source>
        <dbReference type="EMBL" id="SFD79315.1"/>
    </source>
</evidence>
<proteinExistence type="predicted"/>
<dbReference type="Proteomes" id="UP000199517">
    <property type="component" value="Unassembled WGS sequence"/>
</dbReference>
<dbReference type="PROSITE" id="PS50914">
    <property type="entry name" value="BON"/>
    <property type="match status" value="2"/>
</dbReference>
<name>A0A1I1V915_9BURK</name>
<dbReference type="RefSeq" id="WP_092952109.1">
    <property type="nucleotide sequence ID" value="NZ_FOMQ01000006.1"/>
</dbReference>
<dbReference type="InterPro" id="IPR014004">
    <property type="entry name" value="Transpt-assoc_nodulatn_dom_bac"/>
</dbReference>
<dbReference type="AlphaFoldDB" id="A0A1I1V915"/>